<evidence type="ECO:0000313" key="20">
    <source>
        <dbReference type="Proteomes" id="UP000326789"/>
    </source>
</evidence>
<dbReference type="Gene3D" id="3.30.1950.10">
    <property type="entry name" value="wza like domain"/>
    <property type="match status" value="1"/>
</dbReference>
<evidence type="ECO:0000256" key="1">
    <source>
        <dbReference type="ARBA" id="ARBA00004571"/>
    </source>
</evidence>
<organism evidence="19 20">
    <name type="scientific">Vibrio fortis</name>
    <dbReference type="NCBI Taxonomy" id="212667"/>
    <lineage>
        <taxon>Bacteria</taxon>
        <taxon>Pseudomonadati</taxon>
        <taxon>Pseudomonadota</taxon>
        <taxon>Gammaproteobacteria</taxon>
        <taxon>Vibrionales</taxon>
        <taxon>Vibrionaceae</taxon>
        <taxon>Vibrio</taxon>
    </lineage>
</organism>
<comment type="caution">
    <text evidence="19">The sequence shown here is derived from an EMBL/GenBank/DDBJ whole genome shotgun (WGS) entry which is preliminary data.</text>
</comment>
<name>A0A5N3R083_9VIBR</name>
<dbReference type="PROSITE" id="PS51257">
    <property type="entry name" value="PROKAR_LIPOPROTEIN"/>
    <property type="match status" value="1"/>
</dbReference>
<keyword evidence="12" id="KW-0564">Palmitate</keyword>
<proteinExistence type="inferred from homology"/>
<dbReference type="PANTHER" id="PTHR33619">
    <property type="entry name" value="POLYSACCHARIDE EXPORT PROTEIN GFCE-RELATED"/>
    <property type="match status" value="1"/>
</dbReference>
<dbReference type="GO" id="GO:0046930">
    <property type="term" value="C:pore complex"/>
    <property type="evidence" value="ECO:0007669"/>
    <property type="project" value="UniProtKB-KW"/>
</dbReference>
<evidence type="ECO:0000259" key="17">
    <source>
        <dbReference type="Pfam" id="PF18412"/>
    </source>
</evidence>
<evidence type="ECO:0000256" key="11">
    <source>
        <dbReference type="ARBA" id="ARBA00023136"/>
    </source>
</evidence>
<sequence>MKIKKSRLLLALLPTLLVGCTTPGTHLTTDDKNVIFPSEEQQAADISDVVNLYPLTAQTVSNYKSQTQSVSQANPELDVDIAKYEYKVGVGDILNVTIWDHPELTIPAGSYRSASEAGNWVHADGTIFYPYIGTVEVAGKTVREIRSDVAERLAKYIESPQVDVNVAAFRSKKTYVTGEVSNPGQQAITNIPLTLLDAVNRSGGLSEDADWRNVSLTRNGVEENISLYGLMQRGDLTQNRLLQAGDIVHVPRNDNQKVFVMGEVNEPQLLKIDRVGMSLTEALSNVGGINQLSADATGVFVIRTSDDKSERMADIYQLNMEDASALVIGTEFNLKPYDIVYVTAAPISRWNRVIGQLVPTITGFNDLTEGVLRIRNWP</sequence>
<evidence type="ECO:0000256" key="10">
    <source>
        <dbReference type="ARBA" id="ARBA00023114"/>
    </source>
</evidence>
<feature type="chain" id="PRO_5024373976" evidence="15">
    <location>
        <begin position="21"/>
        <end position="378"/>
    </location>
</feature>
<keyword evidence="6" id="KW-0812">Transmembrane</keyword>
<dbReference type="Pfam" id="PF02563">
    <property type="entry name" value="Poly_export"/>
    <property type="match status" value="1"/>
</dbReference>
<keyword evidence="3" id="KW-0813">Transport</keyword>
<keyword evidence="5" id="KW-0762">Sugar transport</keyword>
<dbReference type="InterPro" id="IPR040716">
    <property type="entry name" value="Wza_C"/>
</dbReference>
<feature type="domain" description="SLBB" evidence="18">
    <location>
        <begin position="172"/>
        <end position="250"/>
    </location>
</feature>
<evidence type="ECO:0000256" key="15">
    <source>
        <dbReference type="SAM" id="SignalP"/>
    </source>
</evidence>
<dbReference type="Proteomes" id="UP000326789">
    <property type="component" value="Unassembled WGS sequence"/>
</dbReference>
<evidence type="ECO:0000256" key="5">
    <source>
        <dbReference type="ARBA" id="ARBA00022597"/>
    </source>
</evidence>
<dbReference type="PANTHER" id="PTHR33619:SF3">
    <property type="entry name" value="POLYSACCHARIDE EXPORT PROTEIN GFCE-RELATED"/>
    <property type="match status" value="1"/>
</dbReference>
<dbReference type="Gene3D" id="1.20.5.70">
    <property type="match status" value="1"/>
</dbReference>
<dbReference type="GO" id="GO:0009279">
    <property type="term" value="C:cell outer membrane"/>
    <property type="evidence" value="ECO:0007669"/>
    <property type="project" value="UniProtKB-SubCell"/>
</dbReference>
<dbReference type="InterPro" id="IPR049712">
    <property type="entry name" value="Poly_export"/>
</dbReference>
<comment type="similarity">
    <text evidence="2">Belongs to the BexD/CtrA/VexA family.</text>
</comment>
<keyword evidence="11" id="KW-0472">Membrane</keyword>
<dbReference type="GO" id="GO:0006811">
    <property type="term" value="P:monoatomic ion transport"/>
    <property type="evidence" value="ECO:0007669"/>
    <property type="project" value="UniProtKB-KW"/>
</dbReference>
<evidence type="ECO:0000313" key="19">
    <source>
        <dbReference type="EMBL" id="KAB0287432.1"/>
    </source>
</evidence>
<reference evidence="19 20" key="1">
    <citation type="submission" date="2019-09" db="EMBL/GenBank/DDBJ databases">
        <title>Whole genome sequence of Vibrio fortis.</title>
        <authorList>
            <person name="Das S.K."/>
        </authorList>
    </citation>
    <scope>NUCLEOTIDE SEQUENCE [LARGE SCALE GENOMIC DNA]</scope>
    <source>
        <strain evidence="19 20">AN60</strain>
    </source>
</reference>
<keyword evidence="7 15" id="KW-0732">Signal</keyword>
<feature type="domain" description="Polysaccharide export protein N-terminal" evidence="16">
    <location>
        <begin position="83"/>
        <end position="166"/>
    </location>
</feature>
<dbReference type="Gene3D" id="3.10.560.10">
    <property type="entry name" value="Outer membrane lipoprotein wza domain like"/>
    <property type="match status" value="2"/>
</dbReference>
<dbReference type="GO" id="GO:0015288">
    <property type="term" value="F:porin activity"/>
    <property type="evidence" value="ECO:0007669"/>
    <property type="project" value="UniProtKB-KW"/>
</dbReference>
<evidence type="ECO:0000256" key="3">
    <source>
        <dbReference type="ARBA" id="ARBA00022448"/>
    </source>
</evidence>
<gene>
    <name evidence="19" type="ORF">F2P58_13370</name>
</gene>
<dbReference type="AlphaFoldDB" id="A0A5N3R083"/>
<dbReference type="InterPro" id="IPR054765">
    <property type="entry name" value="SLBB_dom"/>
</dbReference>
<dbReference type="NCBIfam" id="NF011658">
    <property type="entry name" value="PRK15078.1"/>
    <property type="match status" value="1"/>
</dbReference>
<evidence type="ECO:0000256" key="2">
    <source>
        <dbReference type="ARBA" id="ARBA00009450"/>
    </source>
</evidence>
<keyword evidence="14" id="KW-0449">Lipoprotein</keyword>
<keyword evidence="4" id="KW-1134">Transmembrane beta strand</keyword>
<evidence type="ECO:0000256" key="4">
    <source>
        <dbReference type="ARBA" id="ARBA00022452"/>
    </source>
</evidence>
<keyword evidence="9" id="KW-0406">Ion transport</keyword>
<dbReference type="Pfam" id="PF22461">
    <property type="entry name" value="SLBB_2"/>
    <property type="match status" value="2"/>
</dbReference>
<feature type="domain" description="Outer-membrane lipoprotein Wza C-terminal" evidence="17">
    <location>
        <begin position="345"/>
        <end position="374"/>
    </location>
</feature>
<keyword evidence="10" id="KW-0626">Porin</keyword>
<keyword evidence="8" id="KW-0625">Polysaccharide transport</keyword>
<accession>A0A5N3R083</accession>
<feature type="domain" description="SLBB" evidence="18">
    <location>
        <begin position="256"/>
        <end position="342"/>
    </location>
</feature>
<keyword evidence="13" id="KW-0998">Cell outer membrane</keyword>
<evidence type="ECO:0000259" key="16">
    <source>
        <dbReference type="Pfam" id="PF02563"/>
    </source>
</evidence>
<evidence type="ECO:0000256" key="6">
    <source>
        <dbReference type="ARBA" id="ARBA00022692"/>
    </source>
</evidence>
<evidence type="ECO:0000256" key="8">
    <source>
        <dbReference type="ARBA" id="ARBA00023047"/>
    </source>
</evidence>
<dbReference type="RefSeq" id="WP_150870378.1">
    <property type="nucleotide sequence ID" value="NZ_VWSE01000007.1"/>
</dbReference>
<evidence type="ECO:0000256" key="9">
    <source>
        <dbReference type="ARBA" id="ARBA00023065"/>
    </source>
</evidence>
<evidence type="ECO:0000256" key="12">
    <source>
        <dbReference type="ARBA" id="ARBA00023139"/>
    </source>
</evidence>
<evidence type="ECO:0000256" key="13">
    <source>
        <dbReference type="ARBA" id="ARBA00023237"/>
    </source>
</evidence>
<dbReference type="InterPro" id="IPR003715">
    <property type="entry name" value="Poly_export_N"/>
</dbReference>
<evidence type="ECO:0000256" key="14">
    <source>
        <dbReference type="ARBA" id="ARBA00023288"/>
    </source>
</evidence>
<dbReference type="Pfam" id="PF18412">
    <property type="entry name" value="Wza_C"/>
    <property type="match status" value="1"/>
</dbReference>
<protein>
    <submittedName>
        <fullName evidence="19">Polysaccharide export protein</fullName>
    </submittedName>
</protein>
<feature type="signal peptide" evidence="15">
    <location>
        <begin position="1"/>
        <end position="20"/>
    </location>
</feature>
<dbReference type="EMBL" id="VWSE01000007">
    <property type="protein sequence ID" value="KAB0287432.1"/>
    <property type="molecule type" value="Genomic_DNA"/>
</dbReference>
<evidence type="ECO:0000259" key="18">
    <source>
        <dbReference type="Pfam" id="PF22461"/>
    </source>
</evidence>
<evidence type="ECO:0000256" key="7">
    <source>
        <dbReference type="ARBA" id="ARBA00022729"/>
    </source>
</evidence>
<dbReference type="GO" id="GO:0015159">
    <property type="term" value="F:polysaccharide transmembrane transporter activity"/>
    <property type="evidence" value="ECO:0007669"/>
    <property type="project" value="InterPro"/>
</dbReference>
<comment type="subcellular location">
    <subcellularLocation>
        <location evidence="1">Cell outer membrane</location>
        <topology evidence="1">Multi-pass membrane protein</topology>
    </subcellularLocation>
</comment>